<gene>
    <name evidence="1" type="ORF">AK830_g6753</name>
</gene>
<evidence type="ECO:0000313" key="1">
    <source>
        <dbReference type="EMBL" id="KPM39778.1"/>
    </source>
</evidence>
<comment type="caution">
    <text evidence="1">The sequence shown here is derived from an EMBL/GenBank/DDBJ whole genome shotgun (WGS) entry which is preliminary data.</text>
</comment>
<sequence length="53" mass="5783">MGKKGYWHRHIDVYGRAGVRREKAAFELDVANSTTTVDDVGPGLVTSTKSFTG</sequence>
<reference evidence="1 2" key="1">
    <citation type="submission" date="2015-09" db="EMBL/GenBank/DDBJ databases">
        <title>Draft genome of a European isolate of the apple canker pathogen Neonectria ditissima.</title>
        <authorList>
            <person name="Gomez-Cortecero A."/>
            <person name="Harrison R.J."/>
            <person name="Armitage A.D."/>
        </authorList>
    </citation>
    <scope>NUCLEOTIDE SEQUENCE [LARGE SCALE GENOMIC DNA]</scope>
    <source>
        <strain evidence="1 2">R09/05</strain>
    </source>
</reference>
<keyword evidence="2" id="KW-1185">Reference proteome</keyword>
<protein>
    <submittedName>
        <fullName evidence="1">Uncharacterized protein</fullName>
    </submittedName>
</protein>
<accession>A0A0P7BH57</accession>
<name>A0A0P7BH57_9HYPO</name>
<dbReference type="AlphaFoldDB" id="A0A0P7BH57"/>
<dbReference type="EMBL" id="LKCW01000098">
    <property type="protein sequence ID" value="KPM39778.1"/>
    <property type="molecule type" value="Genomic_DNA"/>
</dbReference>
<evidence type="ECO:0000313" key="2">
    <source>
        <dbReference type="Proteomes" id="UP000050424"/>
    </source>
</evidence>
<organism evidence="1 2">
    <name type="scientific">Neonectria ditissima</name>
    <dbReference type="NCBI Taxonomy" id="78410"/>
    <lineage>
        <taxon>Eukaryota</taxon>
        <taxon>Fungi</taxon>
        <taxon>Dikarya</taxon>
        <taxon>Ascomycota</taxon>
        <taxon>Pezizomycotina</taxon>
        <taxon>Sordariomycetes</taxon>
        <taxon>Hypocreomycetidae</taxon>
        <taxon>Hypocreales</taxon>
        <taxon>Nectriaceae</taxon>
        <taxon>Neonectria</taxon>
    </lineage>
</organism>
<proteinExistence type="predicted"/>
<dbReference type="Proteomes" id="UP000050424">
    <property type="component" value="Unassembled WGS sequence"/>
</dbReference>